<organism evidence="1 2">
    <name type="scientific">Ascaris lumbricoides</name>
    <name type="common">Giant roundworm</name>
    <dbReference type="NCBI Taxonomy" id="6252"/>
    <lineage>
        <taxon>Eukaryota</taxon>
        <taxon>Metazoa</taxon>
        <taxon>Ecdysozoa</taxon>
        <taxon>Nematoda</taxon>
        <taxon>Chromadorea</taxon>
        <taxon>Rhabditida</taxon>
        <taxon>Spirurina</taxon>
        <taxon>Ascaridomorpha</taxon>
        <taxon>Ascaridoidea</taxon>
        <taxon>Ascarididae</taxon>
        <taxon>Ascaris</taxon>
    </lineage>
</organism>
<dbReference type="WBParaSite" id="ALUE_0000857901-mRNA-1">
    <property type="protein sequence ID" value="ALUE_0000857901-mRNA-1"/>
    <property type="gene ID" value="ALUE_0000857901"/>
</dbReference>
<dbReference type="AlphaFoldDB" id="A0A0M3HYI0"/>
<sequence>MDLAKGEKEITLISSTKNYIENGKVRFDRIRPANEVLAFERNALPFVAPDLLPNKVLFEKLKQKNNQKDVDRGDEGNGIEVIEPPDVNEHDYKEMVYSFVIFMELFLKIF</sequence>
<name>A0A0M3HYI0_ASCLU</name>
<proteinExistence type="predicted"/>
<keyword evidence="1" id="KW-1185">Reference proteome</keyword>
<dbReference type="Proteomes" id="UP000036681">
    <property type="component" value="Unplaced"/>
</dbReference>
<reference evidence="2" key="1">
    <citation type="submission" date="2017-02" db="UniProtKB">
        <authorList>
            <consortium name="WormBaseParasite"/>
        </authorList>
    </citation>
    <scope>IDENTIFICATION</scope>
</reference>
<protein>
    <submittedName>
        <fullName evidence="2">Uncharacterized protein</fullName>
    </submittedName>
</protein>
<evidence type="ECO:0000313" key="1">
    <source>
        <dbReference type="Proteomes" id="UP000036681"/>
    </source>
</evidence>
<accession>A0A0M3HYI0</accession>
<evidence type="ECO:0000313" key="2">
    <source>
        <dbReference type="WBParaSite" id="ALUE_0000857901-mRNA-1"/>
    </source>
</evidence>